<evidence type="ECO:0000256" key="5">
    <source>
        <dbReference type="ARBA" id="ARBA00022840"/>
    </source>
</evidence>
<keyword evidence="6" id="KW-0378">Hydrolase</keyword>
<sequence>MEMTKPYSSETAAIIDSEVREWVAKAYDRTLQLIEEHKEHVAQIAELLLEKEVLHQEDLVPVLGDRPFKSSEPTNYDRFKEGFLEDTETKDTPNSKPVQDEGSPPLDPDIVPA</sequence>
<gene>
    <name evidence="9" type="ORF">FPE_LOCUS9446</name>
</gene>
<dbReference type="AlphaFoldDB" id="A0AAD1Z2L2"/>
<dbReference type="Proteomes" id="UP000834106">
    <property type="component" value="Chromosome 5"/>
</dbReference>
<dbReference type="PANTHER" id="PTHR43655:SF2">
    <property type="entry name" value="AFG3 LIKE MATRIX AAA PEPTIDASE SUBUNIT 2, ISOFORM A"/>
    <property type="match status" value="1"/>
</dbReference>
<organism evidence="9 10">
    <name type="scientific">Fraxinus pennsylvanica</name>
    <dbReference type="NCBI Taxonomy" id="56036"/>
    <lineage>
        <taxon>Eukaryota</taxon>
        <taxon>Viridiplantae</taxon>
        <taxon>Streptophyta</taxon>
        <taxon>Embryophyta</taxon>
        <taxon>Tracheophyta</taxon>
        <taxon>Spermatophyta</taxon>
        <taxon>Magnoliopsida</taxon>
        <taxon>eudicotyledons</taxon>
        <taxon>Gunneridae</taxon>
        <taxon>Pentapetalae</taxon>
        <taxon>asterids</taxon>
        <taxon>lamiids</taxon>
        <taxon>Lamiales</taxon>
        <taxon>Oleaceae</taxon>
        <taxon>Oleeae</taxon>
        <taxon>Fraxinus</taxon>
    </lineage>
</organism>
<dbReference type="GO" id="GO:0005745">
    <property type="term" value="C:m-AAA complex"/>
    <property type="evidence" value="ECO:0007669"/>
    <property type="project" value="TreeGrafter"/>
</dbReference>
<reference evidence="9" key="1">
    <citation type="submission" date="2023-05" db="EMBL/GenBank/DDBJ databases">
        <authorList>
            <person name="Huff M."/>
        </authorList>
    </citation>
    <scope>NUCLEOTIDE SEQUENCE</scope>
</reference>
<evidence type="ECO:0000313" key="9">
    <source>
        <dbReference type="EMBL" id="CAI9762016.1"/>
    </source>
</evidence>
<feature type="domain" description="Peptidase M41" evidence="8">
    <location>
        <begin position="2"/>
        <end position="60"/>
    </location>
</feature>
<keyword evidence="6" id="KW-0482">Metalloprotease</keyword>
<dbReference type="GO" id="GO:0004222">
    <property type="term" value="F:metalloendopeptidase activity"/>
    <property type="evidence" value="ECO:0007669"/>
    <property type="project" value="InterPro"/>
</dbReference>
<keyword evidence="2" id="KW-0479">Metal-binding</keyword>
<feature type="compositionally biased region" description="Basic and acidic residues" evidence="7">
    <location>
        <begin position="75"/>
        <end position="93"/>
    </location>
</feature>
<dbReference type="SUPFAM" id="SSF140990">
    <property type="entry name" value="FtsH protease domain-like"/>
    <property type="match status" value="1"/>
</dbReference>
<evidence type="ECO:0000259" key="8">
    <source>
        <dbReference type="Pfam" id="PF01434"/>
    </source>
</evidence>
<comment type="cofactor">
    <cofactor evidence="1">
        <name>Zn(2+)</name>
        <dbReference type="ChEBI" id="CHEBI:29105"/>
    </cofactor>
</comment>
<name>A0AAD1Z2L2_9LAMI</name>
<evidence type="ECO:0000256" key="7">
    <source>
        <dbReference type="SAM" id="MobiDB-lite"/>
    </source>
</evidence>
<proteinExistence type="predicted"/>
<evidence type="ECO:0000256" key="6">
    <source>
        <dbReference type="ARBA" id="ARBA00023049"/>
    </source>
</evidence>
<dbReference type="GO" id="GO:0046872">
    <property type="term" value="F:metal ion binding"/>
    <property type="evidence" value="ECO:0007669"/>
    <property type="project" value="UniProtKB-KW"/>
</dbReference>
<evidence type="ECO:0000313" key="10">
    <source>
        <dbReference type="Proteomes" id="UP000834106"/>
    </source>
</evidence>
<dbReference type="EMBL" id="OU503040">
    <property type="protein sequence ID" value="CAI9762016.1"/>
    <property type="molecule type" value="Genomic_DNA"/>
</dbReference>
<dbReference type="PANTHER" id="PTHR43655">
    <property type="entry name" value="ATP-DEPENDENT PROTEASE"/>
    <property type="match status" value="1"/>
</dbReference>
<feature type="region of interest" description="Disordered" evidence="7">
    <location>
        <begin position="65"/>
        <end position="113"/>
    </location>
</feature>
<dbReference type="GO" id="GO:0009535">
    <property type="term" value="C:chloroplast thylakoid membrane"/>
    <property type="evidence" value="ECO:0007669"/>
    <property type="project" value="TreeGrafter"/>
</dbReference>
<dbReference type="GO" id="GO:0004176">
    <property type="term" value="F:ATP-dependent peptidase activity"/>
    <property type="evidence" value="ECO:0007669"/>
    <property type="project" value="InterPro"/>
</dbReference>
<keyword evidence="3" id="KW-0547">Nucleotide-binding</keyword>
<keyword evidence="4" id="KW-0862">Zinc</keyword>
<protein>
    <recommendedName>
        <fullName evidence="8">Peptidase M41 domain-containing protein</fullName>
    </recommendedName>
</protein>
<accession>A0AAD1Z2L2</accession>
<dbReference type="GO" id="GO:0005524">
    <property type="term" value="F:ATP binding"/>
    <property type="evidence" value="ECO:0007669"/>
    <property type="project" value="UniProtKB-KW"/>
</dbReference>
<keyword evidence="10" id="KW-1185">Reference proteome</keyword>
<evidence type="ECO:0000256" key="1">
    <source>
        <dbReference type="ARBA" id="ARBA00001947"/>
    </source>
</evidence>
<evidence type="ECO:0000256" key="4">
    <source>
        <dbReference type="ARBA" id="ARBA00022833"/>
    </source>
</evidence>
<evidence type="ECO:0000256" key="2">
    <source>
        <dbReference type="ARBA" id="ARBA00022723"/>
    </source>
</evidence>
<dbReference type="InterPro" id="IPR037219">
    <property type="entry name" value="Peptidase_M41-like"/>
</dbReference>
<dbReference type="Gene3D" id="1.20.58.760">
    <property type="entry name" value="Peptidase M41"/>
    <property type="match status" value="1"/>
</dbReference>
<dbReference type="InterPro" id="IPR050928">
    <property type="entry name" value="ATP-dep_Zn_Metalloprotease"/>
</dbReference>
<dbReference type="InterPro" id="IPR000642">
    <property type="entry name" value="Peptidase_M41"/>
</dbReference>
<dbReference type="Pfam" id="PF01434">
    <property type="entry name" value="Peptidase_M41"/>
    <property type="match status" value="1"/>
</dbReference>
<evidence type="ECO:0000256" key="3">
    <source>
        <dbReference type="ARBA" id="ARBA00022741"/>
    </source>
</evidence>
<dbReference type="GO" id="GO:0034982">
    <property type="term" value="P:mitochondrial protein processing"/>
    <property type="evidence" value="ECO:0007669"/>
    <property type="project" value="TreeGrafter"/>
</dbReference>
<keyword evidence="5" id="KW-0067">ATP-binding</keyword>
<keyword evidence="6" id="KW-0645">Protease</keyword>